<dbReference type="Proteomes" id="UP000317227">
    <property type="component" value="Segment"/>
</dbReference>
<dbReference type="GeneID" id="40100421"/>
<evidence type="ECO:0000313" key="1">
    <source>
        <dbReference type="EMBL" id="SOK58280.1"/>
    </source>
</evidence>
<evidence type="ECO:0000313" key="3">
    <source>
        <dbReference type="Proteomes" id="UP000240931"/>
    </source>
</evidence>
<proteinExistence type="predicted"/>
<reference evidence="2 4" key="3">
    <citation type="submission" date="2019-06" db="EMBL/GenBank/DDBJ databases">
        <authorList>
            <person name="Bower L."/>
            <person name="Leinonen R."/>
        </authorList>
    </citation>
    <scope>NUCLEOTIDE SEQUENCE [LARGE SCALE GENOMIC DNA]</scope>
</reference>
<protein>
    <submittedName>
        <fullName evidence="1">Uncharacterized protein</fullName>
    </submittedName>
</protein>
<sequence length="220" mass="25612">MNAFKLEQYRMTLEVLEQMKDCLDRGETYTTVKGKPFNVTRQFGICWHVYAHTPNQNVTGIGTDFMCPAFADMGLDIAYPVECQTTGSRDQMRQAFSVQRNMYDDNTIHGANRIKLVDSLIQYYREKMETPITVTMYEHYYNQALTEMKRRDSANEAVWDVLDFENNQIWRELALKIVDEDPTLSEVDHAAGINYPDDLTLENVVTTNLQERIREALEKL</sequence>
<name>A0A2C9CWU1_9CAUD</name>
<keyword evidence="3" id="KW-1185">Reference proteome</keyword>
<reference evidence="3" key="1">
    <citation type="submission" date="2017-10" db="EMBL/GenBank/DDBJ databases">
        <authorList>
            <person name="Skurnik M."/>
        </authorList>
    </citation>
    <scope>NUCLEOTIDE SEQUENCE [LARGE SCALE GENOMIC DNA]</scope>
</reference>
<evidence type="ECO:0000313" key="4">
    <source>
        <dbReference type="Proteomes" id="UP000317227"/>
    </source>
</evidence>
<dbReference type="EMBL" id="LT960551">
    <property type="protein sequence ID" value="SOK58280.1"/>
    <property type="molecule type" value="Genomic_DNA"/>
</dbReference>
<dbReference type="KEGG" id="vg:40100421"/>
<organism evidence="1 3">
    <name type="scientific">Yersinia phage fHe-Yen9-04</name>
    <dbReference type="NCBI Taxonomy" id="2052742"/>
    <lineage>
        <taxon>Viruses</taxon>
        <taxon>Duplodnaviria</taxon>
        <taxon>Heunggongvirae</taxon>
        <taxon>Uroviricota</taxon>
        <taxon>Caudoviricetes</taxon>
        <taxon>Eneladusvirus</taxon>
        <taxon>Eneladusvirus Yen904</taxon>
    </lineage>
</organism>
<accession>A0A2C9CWU1</accession>
<gene>
    <name evidence="1" type="primary">g003</name>
</gene>
<evidence type="ECO:0000313" key="2">
    <source>
        <dbReference type="EMBL" id="VUE36049.1"/>
    </source>
</evidence>
<reference evidence="1" key="2">
    <citation type="submission" date="2017-10" db="EMBL/GenBank/DDBJ databases">
        <authorList>
            <person name="Banno H."/>
            <person name="Chua N.-H."/>
        </authorList>
    </citation>
    <scope>NUCLEOTIDE SEQUENCE [LARGE SCALE GENOMIC DNA]</scope>
</reference>
<dbReference type="Proteomes" id="UP000240931">
    <property type="component" value="Segment"/>
</dbReference>
<dbReference type="OrthoDB" id="24939at10239"/>
<dbReference type="RefSeq" id="YP_009623613.1">
    <property type="nucleotide sequence ID" value="NC_042116.1"/>
</dbReference>
<dbReference type="EMBL" id="LR596615">
    <property type="protein sequence ID" value="VUE36049.1"/>
    <property type="molecule type" value="Genomic_DNA"/>
</dbReference>